<proteinExistence type="predicted"/>
<dbReference type="EMBL" id="MG770216">
    <property type="protein sequence ID" value="AUV60811.1"/>
    <property type="molecule type" value="Genomic_DNA"/>
</dbReference>
<evidence type="ECO:0000256" key="1">
    <source>
        <dbReference type="SAM" id="Phobius"/>
    </source>
</evidence>
<keyword evidence="1" id="KW-1133">Transmembrane helix</keyword>
<reference evidence="3" key="1">
    <citation type="submission" date="2018-01" db="EMBL/GenBank/DDBJ databases">
        <authorList>
            <person name="Gatt S.M."/>
            <person name="Isern S."/>
            <person name="Jenkins M."/>
            <person name="Tan A.L."/>
            <person name="Michael S.F."/>
            <person name="Moore R.E."/>
            <person name="Ware V.C."/>
            <person name="Garlena R.A."/>
            <person name="Russell D.A."/>
            <person name="Pope W.H."/>
            <person name="Jacobs-Sera D."/>
            <person name="Hendrix R.W."/>
            <person name="Hatfull G.F."/>
        </authorList>
    </citation>
    <scope>NUCLEOTIDE SEQUENCE [LARGE SCALE GENOMIC DNA]</scope>
</reference>
<organism evidence="2 3">
    <name type="scientific">Mycobacterium phage Rem711</name>
    <dbReference type="NCBI Taxonomy" id="2079285"/>
    <lineage>
        <taxon>Viruses</taxon>
        <taxon>Duplodnaviria</taxon>
        <taxon>Heunggongvirae</taxon>
        <taxon>Uroviricota</taxon>
        <taxon>Caudoviricetes</taxon>
        <taxon>Trigintaduovirus</taxon>
        <taxon>Trigintaduovirus rem711</taxon>
    </lineage>
</organism>
<keyword evidence="1" id="KW-0472">Membrane</keyword>
<name>A0A2K9VEX5_9CAUD</name>
<dbReference type="Proteomes" id="UP000241185">
    <property type="component" value="Segment"/>
</dbReference>
<protein>
    <submittedName>
        <fullName evidence="2">Uncharacterized protein</fullName>
    </submittedName>
</protein>
<keyword evidence="3" id="KW-1185">Reference proteome</keyword>
<accession>A0A2K9VEX5</accession>
<gene>
    <name evidence="2" type="ORF">SEA_REM711_33</name>
</gene>
<evidence type="ECO:0000313" key="3">
    <source>
        <dbReference type="Proteomes" id="UP000241185"/>
    </source>
</evidence>
<keyword evidence="1" id="KW-0812">Transmembrane</keyword>
<feature type="transmembrane region" description="Helical" evidence="1">
    <location>
        <begin position="20"/>
        <end position="44"/>
    </location>
</feature>
<evidence type="ECO:0000313" key="2">
    <source>
        <dbReference type="EMBL" id="AUV60811.1"/>
    </source>
</evidence>
<sequence length="46" mass="5147">MSTLPRMRHWYSRFGIEEPFPWLPFVAVGLVLSILAAAAVIGIVSF</sequence>